<sequence length="63" mass="6451">MPGPAVNSAAPREGGGRGSPGLVSRLPLGMGGRAVNFGEYSLPSLLTAAQANLFKLIHFTEIT</sequence>
<name>A0A5B7CTT1_PORTR</name>
<evidence type="ECO:0000313" key="2">
    <source>
        <dbReference type="EMBL" id="MPC12558.1"/>
    </source>
</evidence>
<reference evidence="2 3" key="1">
    <citation type="submission" date="2019-05" db="EMBL/GenBank/DDBJ databases">
        <title>Another draft genome of Portunus trituberculatus and its Hox gene families provides insights of decapod evolution.</title>
        <authorList>
            <person name="Jeong J.-H."/>
            <person name="Song I."/>
            <person name="Kim S."/>
            <person name="Choi T."/>
            <person name="Kim D."/>
            <person name="Ryu S."/>
            <person name="Kim W."/>
        </authorList>
    </citation>
    <scope>NUCLEOTIDE SEQUENCE [LARGE SCALE GENOMIC DNA]</scope>
    <source>
        <tissue evidence="2">Muscle</tissue>
    </source>
</reference>
<comment type="caution">
    <text evidence="2">The sequence shown here is derived from an EMBL/GenBank/DDBJ whole genome shotgun (WGS) entry which is preliminary data.</text>
</comment>
<accession>A0A5B7CTT1</accession>
<dbReference type="AlphaFoldDB" id="A0A5B7CTT1"/>
<keyword evidence="3" id="KW-1185">Reference proteome</keyword>
<evidence type="ECO:0000256" key="1">
    <source>
        <dbReference type="SAM" id="MobiDB-lite"/>
    </source>
</evidence>
<dbReference type="Proteomes" id="UP000324222">
    <property type="component" value="Unassembled WGS sequence"/>
</dbReference>
<gene>
    <name evidence="2" type="ORF">E2C01_005258</name>
</gene>
<evidence type="ECO:0000313" key="3">
    <source>
        <dbReference type="Proteomes" id="UP000324222"/>
    </source>
</evidence>
<proteinExistence type="predicted"/>
<protein>
    <submittedName>
        <fullName evidence="2">Uncharacterized protein</fullName>
    </submittedName>
</protein>
<feature type="region of interest" description="Disordered" evidence="1">
    <location>
        <begin position="1"/>
        <end position="23"/>
    </location>
</feature>
<organism evidence="2 3">
    <name type="scientific">Portunus trituberculatus</name>
    <name type="common">Swimming crab</name>
    <name type="synonym">Neptunus trituberculatus</name>
    <dbReference type="NCBI Taxonomy" id="210409"/>
    <lineage>
        <taxon>Eukaryota</taxon>
        <taxon>Metazoa</taxon>
        <taxon>Ecdysozoa</taxon>
        <taxon>Arthropoda</taxon>
        <taxon>Crustacea</taxon>
        <taxon>Multicrustacea</taxon>
        <taxon>Malacostraca</taxon>
        <taxon>Eumalacostraca</taxon>
        <taxon>Eucarida</taxon>
        <taxon>Decapoda</taxon>
        <taxon>Pleocyemata</taxon>
        <taxon>Brachyura</taxon>
        <taxon>Eubrachyura</taxon>
        <taxon>Portunoidea</taxon>
        <taxon>Portunidae</taxon>
        <taxon>Portuninae</taxon>
        <taxon>Portunus</taxon>
    </lineage>
</organism>
<dbReference type="EMBL" id="VSRR010000222">
    <property type="protein sequence ID" value="MPC12558.1"/>
    <property type="molecule type" value="Genomic_DNA"/>
</dbReference>